<reference evidence="4 5" key="1">
    <citation type="submission" date="2019-04" db="EMBL/GenBank/DDBJ databases">
        <title>Genome of a novel bacterium Candidatus Jettenia ecosi reconstructed from metagenome of an anammox bioreactor.</title>
        <authorList>
            <person name="Mardanov A.V."/>
            <person name="Beletsky A.V."/>
            <person name="Ravin N.V."/>
            <person name="Botchkova E.A."/>
            <person name="Litti Y.V."/>
            <person name="Nozhevnikova A.N."/>
        </authorList>
    </citation>
    <scope>NUCLEOTIDE SEQUENCE [LARGE SCALE GENOMIC DNA]</scope>
    <source>
        <strain evidence="4">J2</strain>
    </source>
</reference>
<dbReference type="AlphaFoldDB" id="A0A533QJS2"/>
<dbReference type="SUPFAM" id="SSF56042">
    <property type="entry name" value="PurM C-terminal domain-like"/>
    <property type="match status" value="1"/>
</dbReference>
<dbReference type="PANTHER" id="PTHR30303:SF4">
    <property type="entry name" value="HYDROGENASE EXPRESSION_FORMATION PROTEIN HYPE"/>
    <property type="match status" value="1"/>
</dbReference>
<dbReference type="InterPro" id="IPR010918">
    <property type="entry name" value="PurM-like_C_dom"/>
</dbReference>
<keyword evidence="4" id="KW-0808">Transferase</keyword>
<dbReference type="EMBL" id="SULG01000078">
    <property type="protein sequence ID" value="TLD40820.1"/>
    <property type="molecule type" value="Genomic_DNA"/>
</dbReference>
<dbReference type="PIRSF" id="PIRSF005644">
    <property type="entry name" value="Hdrgns_mtr_HypE"/>
    <property type="match status" value="1"/>
</dbReference>
<accession>A0A533QJS2</accession>
<evidence type="ECO:0000313" key="4">
    <source>
        <dbReference type="EMBL" id="TLD40820.1"/>
    </source>
</evidence>
<dbReference type="InterPro" id="IPR016188">
    <property type="entry name" value="PurM-like_N"/>
</dbReference>
<keyword evidence="4" id="KW-0418">Kinase</keyword>
<dbReference type="Proteomes" id="UP000319783">
    <property type="component" value="Unassembled WGS sequence"/>
</dbReference>
<dbReference type="GO" id="GO:0016301">
    <property type="term" value="F:kinase activity"/>
    <property type="evidence" value="ECO:0007669"/>
    <property type="project" value="UniProtKB-KW"/>
</dbReference>
<organism evidence="4 5">
    <name type="scientific">Candidatus Jettenia ecosi</name>
    <dbReference type="NCBI Taxonomy" id="2494326"/>
    <lineage>
        <taxon>Bacteria</taxon>
        <taxon>Pseudomonadati</taxon>
        <taxon>Planctomycetota</taxon>
        <taxon>Candidatus Brocadiia</taxon>
        <taxon>Candidatus Brocadiales</taxon>
        <taxon>Candidatus Brocadiaceae</taxon>
        <taxon>Candidatus Jettenia</taxon>
    </lineage>
</organism>
<dbReference type="SUPFAM" id="SSF55326">
    <property type="entry name" value="PurM N-terminal domain-like"/>
    <property type="match status" value="1"/>
</dbReference>
<dbReference type="InterPro" id="IPR036676">
    <property type="entry name" value="PurM-like_C_sf"/>
</dbReference>
<feature type="domain" description="PurM-like C-terminal" evidence="3">
    <location>
        <begin position="155"/>
        <end position="310"/>
    </location>
</feature>
<dbReference type="InterPro" id="IPR011854">
    <property type="entry name" value="HypE"/>
</dbReference>
<dbReference type="Gene3D" id="3.30.1330.10">
    <property type="entry name" value="PurM-like, N-terminal domain"/>
    <property type="match status" value="1"/>
</dbReference>
<name>A0A533QJS2_9BACT</name>
<dbReference type="Pfam" id="PF00586">
    <property type="entry name" value="AIRS"/>
    <property type="match status" value="1"/>
</dbReference>
<dbReference type="InterPro" id="IPR036921">
    <property type="entry name" value="PurM-like_N_sf"/>
</dbReference>
<evidence type="ECO:0000259" key="3">
    <source>
        <dbReference type="Pfam" id="PF02769"/>
    </source>
</evidence>
<evidence type="ECO:0000259" key="2">
    <source>
        <dbReference type="Pfam" id="PF00586"/>
    </source>
</evidence>
<comment type="caution">
    <text evidence="4">The sequence shown here is derived from an EMBL/GenBank/DDBJ whole genome shotgun (WGS) entry which is preliminary data.</text>
</comment>
<dbReference type="CDD" id="cd06061">
    <property type="entry name" value="PurM-like1"/>
    <property type="match status" value="1"/>
</dbReference>
<evidence type="ECO:0000256" key="1">
    <source>
        <dbReference type="ARBA" id="ARBA00006243"/>
    </source>
</evidence>
<dbReference type="Pfam" id="PF02769">
    <property type="entry name" value="AIRS_C"/>
    <property type="match status" value="1"/>
</dbReference>
<comment type="similarity">
    <text evidence="1">Belongs to the HypE family.</text>
</comment>
<sequence>MNRFPVGKLDYRLLERLLALNPIQDPRIMVGPQIGEDAAVIDFGEKCLVAKTDPITFTTHRIGWYAVNVNANDIATMGATPKWFLTTILLPERKTNKRLVTQIFHDIIEAAQALHITVCGGHTEISSTIDRPIIVGAMLGEVEKDKLVVNSRACPGDDLLLTKGIAIEGTSIIAHKKASALKKEFGNQFVKRAQAFINNPGLSVVADALLANTAAQIHAMHDLTEGGLATGIMELASVSGTGVIIDREKIPCYTETEQICKFYNIHPLGLIASGALLIALNPESTKEVIAILKKNDIVCTPIGKLTKKDEGLKLLRKGKLVKMPVFKVDELVKIL</sequence>
<gene>
    <name evidence="4" type="ORF">JETT_2919</name>
</gene>
<feature type="domain" description="PurM-like N-terminal" evidence="2">
    <location>
        <begin position="35"/>
        <end position="142"/>
    </location>
</feature>
<evidence type="ECO:0000313" key="5">
    <source>
        <dbReference type="Proteomes" id="UP000319783"/>
    </source>
</evidence>
<dbReference type="GO" id="GO:0051604">
    <property type="term" value="P:protein maturation"/>
    <property type="evidence" value="ECO:0007669"/>
    <property type="project" value="TreeGrafter"/>
</dbReference>
<proteinExistence type="inferred from homology"/>
<protein>
    <submittedName>
        <fullName evidence="4">Thiamine-monophosphate kinase</fullName>
    </submittedName>
</protein>
<dbReference type="PANTHER" id="PTHR30303">
    <property type="entry name" value="HYDROGENASE ISOENZYMES FORMATION PROTEIN HYPE"/>
    <property type="match status" value="1"/>
</dbReference>
<dbReference type="Gene3D" id="3.90.650.10">
    <property type="entry name" value="PurM-like C-terminal domain"/>
    <property type="match status" value="1"/>
</dbReference>